<dbReference type="Proteomes" id="UP000518829">
    <property type="component" value="Unassembled WGS sequence"/>
</dbReference>
<comment type="caution">
    <text evidence="2">The sequence shown here is derived from an EMBL/GenBank/DDBJ whole genome shotgun (WGS) entry which is preliminary data.</text>
</comment>
<proteinExistence type="predicted"/>
<sequence>MFENQINKIAKLLESNGYILLDGMSNEQINIIQDLYKITFPPELRELLMTFNPYQLYNWADLSEKNIAKMKNILAWPREGIIFDVKENSFWMDAWGKKPESIALAIDIVEYNLEQASPLIPIYSHRYIPSVPCEVGNPIFSVYQTDIIVCGTDLWDYFRIEFGNKNYEDLKVHKIKTNVPFWSGWIN</sequence>
<organism evidence="2 4">
    <name type="scientific">Listeria farberi</name>
    <dbReference type="NCBI Taxonomy" id="2713500"/>
    <lineage>
        <taxon>Bacteria</taxon>
        <taxon>Bacillati</taxon>
        <taxon>Bacillota</taxon>
        <taxon>Bacilli</taxon>
        <taxon>Bacillales</taxon>
        <taxon>Listeriaceae</taxon>
        <taxon>Listeria</taxon>
    </lineage>
</organism>
<dbReference type="SUPFAM" id="SSF160631">
    <property type="entry name" value="SMI1/KNR4-like"/>
    <property type="match status" value="1"/>
</dbReference>
<keyword evidence="3" id="KW-1185">Reference proteome</keyword>
<dbReference type="EMBL" id="JAARPH010000004">
    <property type="protein sequence ID" value="MBC1376152.1"/>
    <property type="molecule type" value="Genomic_DNA"/>
</dbReference>
<dbReference type="Proteomes" id="UP000558070">
    <property type="component" value="Unassembled WGS sequence"/>
</dbReference>
<protein>
    <submittedName>
        <fullName evidence="2">SMI1/KNR4 family protein</fullName>
    </submittedName>
</protein>
<accession>A0A7X0ZJC5</accession>
<evidence type="ECO:0000313" key="4">
    <source>
        <dbReference type="Proteomes" id="UP000558070"/>
    </source>
</evidence>
<reference evidence="3 4" key="1">
    <citation type="submission" date="2020-03" db="EMBL/GenBank/DDBJ databases">
        <title>Soil Listeria distribution.</title>
        <authorList>
            <person name="Liao J."/>
            <person name="Wiedmann M."/>
        </authorList>
    </citation>
    <scope>NUCLEOTIDE SEQUENCE [LARGE SCALE GENOMIC DNA]</scope>
    <source>
        <strain evidence="2 4">FSL L7-0072</strain>
        <strain evidence="1 3">FSL L7-1699</strain>
    </source>
</reference>
<name>A0A7X0ZJC5_9LIST</name>
<dbReference type="PANTHER" id="PTHR32011:SF2">
    <property type="entry name" value="OS08G0472400 PROTEIN"/>
    <property type="match status" value="1"/>
</dbReference>
<evidence type="ECO:0000313" key="3">
    <source>
        <dbReference type="Proteomes" id="UP000518829"/>
    </source>
</evidence>
<evidence type="ECO:0000313" key="1">
    <source>
        <dbReference type="EMBL" id="MBC1376152.1"/>
    </source>
</evidence>
<dbReference type="RefSeq" id="WP_185317998.1">
    <property type="nucleotide sequence ID" value="NZ_JAARPH010000004.1"/>
</dbReference>
<evidence type="ECO:0000313" key="2">
    <source>
        <dbReference type="EMBL" id="MBC2288340.1"/>
    </source>
</evidence>
<dbReference type="InterPro" id="IPR037883">
    <property type="entry name" value="Knr4/Smi1-like_sf"/>
</dbReference>
<dbReference type="PANTHER" id="PTHR32011">
    <property type="entry name" value="OS08G0472400 PROTEIN"/>
    <property type="match status" value="1"/>
</dbReference>
<dbReference type="EMBL" id="JAARZO010000004">
    <property type="protein sequence ID" value="MBC2288340.1"/>
    <property type="molecule type" value="Genomic_DNA"/>
</dbReference>
<dbReference type="AlphaFoldDB" id="A0A7X0ZJC5"/>
<gene>
    <name evidence="1" type="ORF">HB839_11495</name>
    <name evidence="2" type="ORF">HCB47_12020</name>
</gene>